<organism evidence="3 4">
    <name type="scientific">Cronobacter phage CR3</name>
    <dbReference type="NCBI Taxonomy" id="1162295"/>
    <lineage>
        <taxon>Viruses</taxon>
        <taxon>Duplodnaviria</taxon>
        <taxon>Heunggongvirae</taxon>
        <taxon>Uroviricota</taxon>
        <taxon>Caudoviricetes</taxon>
        <taxon>Vequintavirinae</taxon>
        <taxon>Certrevirus</taxon>
        <taxon>Certrevirus CR3</taxon>
    </lineage>
</organism>
<name>I1TR80_9CAUD</name>
<keyword evidence="4" id="KW-1185">Reference proteome</keyword>
<evidence type="ECO:0000256" key="1">
    <source>
        <dbReference type="SAM" id="MobiDB-lite"/>
    </source>
</evidence>
<sequence>MTEFVDVMWSLFSGSAWVFVLFWLVPYFVARKREHRNTMLILALSVFFSMWPALWVNGVAWALLLFIAALTEPQYVYIPGPAGPAGPEGQPGKSGADGRDGKDGEKGRDADEIPLSKAGVLKPRKG</sequence>
<evidence type="ECO:0000313" key="4">
    <source>
        <dbReference type="Proteomes" id="UP000002874"/>
    </source>
</evidence>
<protein>
    <submittedName>
        <fullName evidence="3">Uncharacterized protein</fullName>
    </submittedName>
</protein>
<dbReference type="GeneID" id="12979677"/>
<keyword evidence="2" id="KW-1133">Transmembrane helix</keyword>
<feature type="compositionally biased region" description="Basic and acidic residues" evidence="1">
    <location>
        <begin position="96"/>
        <end position="111"/>
    </location>
</feature>
<dbReference type="Proteomes" id="UP000002874">
    <property type="component" value="Segment"/>
</dbReference>
<gene>
    <name evidence="3" type="ORF">CR3_038</name>
</gene>
<keyword evidence="2" id="KW-0812">Transmembrane</keyword>
<feature type="transmembrane region" description="Helical" evidence="2">
    <location>
        <begin position="41"/>
        <end position="70"/>
    </location>
</feature>
<dbReference type="KEGG" id="vg:12979677"/>
<keyword evidence="2" id="KW-0472">Membrane</keyword>
<dbReference type="EMBL" id="JQ691612">
    <property type="protein sequence ID" value="AFH21203.1"/>
    <property type="molecule type" value="Genomic_DNA"/>
</dbReference>
<reference evidence="3 4" key="1">
    <citation type="journal article" date="2012" name="J. Virol.">
        <title>Complete Genome Sequence of Cronobacter sakazakii Bacteriophage CR3.</title>
        <authorList>
            <person name="Shin H."/>
            <person name="Lee J.H."/>
            <person name="Kim Y."/>
            <person name="Ryu S."/>
        </authorList>
    </citation>
    <scope>NUCLEOTIDE SEQUENCE [LARGE SCALE GENOMIC DNA]</scope>
</reference>
<evidence type="ECO:0000313" key="3">
    <source>
        <dbReference type="EMBL" id="AFH21203.1"/>
    </source>
</evidence>
<feature type="transmembrane region" description="Helical" evidence="2">
    <location>
        <begin position="6"/>
        <end position="29"/>
    </location>
</feature>
<proteinExistence type="predicted"/>
<accession>I1TR80</accession>
<feature type="region of interest" description="Disordered" evidence="1">
    <location>
        <begin position="81"/>
        <end position="126"/>
    </location>
</feature>
<dbReference type="RefSeq" id="YP_006383053.1">
    <property type="nucleotide sequence ID" value="NC_017974.1"/>
</dbReference>
<evidence type="ECO:0000256" key="2">
    <source>
        <dbReference type="SAM" id="Phobius"/>
    </source>
</evidence>